<evidence type="ECO:0000313" key="3">
    <source>
        <dbReference type="Proteomes" id="UP000434276"/>
    </source>
</evidence>
<evidence type="ECO:0000313" key="2">
    <source>
        <dbReference type="EMBL" id="CAA0158163.1"/>
    </source>
</evidence>
<dbReference type="Gene3D" id="3.30.420.10">
    <property type="entry name" value="Ribonuclease H-like superfamily/Ribonuclease H"/>
    <property type="match status" value="1"/>
</dbReference>
<name>A0A5S9SA96_ARATH</name>
<feature type="region of interest" description="Disordered" evidence="1">
    <location>
        <begin position="49"/>
        <end position="83"/>
    </location>
</feature>
<protein>
    <submittedName>
        <fullName evidence="2">Uncharacterized protein</fullName>
    </submittedName>
</protein>
<reference evidence="2 3" key="1">
    <citation type="submission" date="2019-12" db="EMBL/GenBank/DDBJ databases">
        <authorList>
            <person name="Jiao W.-B."/>
            <person name="Schneeberger K."/>
        </authorList>
    </citation>
    <scope>NUCLEOTIDE SEQUENCE [LARGE SCALE GENOMIC DNA]</scope>
    <source>
        <strain evidence="3">cv. C24</strain>
    </source>
</reference>
<dbReference type="InterPro" id="IPR012337">
    <property type="entry name" value="RNaseH-like_sf"/>
</dbReference>
<sequence>MKKKKSSRGMHMFSVTPSSCSWFWRRVVESVRKVRSEITIMPSSTFINTIILPPTPPPLPATEMGGDDGDNDNKDDDDSEDRLSETMEVFTAASSSSSSGISGYGSAMSLYDDDIDEEEDECYSDVEGGDDMIDEKAEEFIVRFYAQMKMQNQLIPFREKLIETTVTNEVSIAKNWILAIRLTYRDEPTVIISLNSKTNPQDDAKISTLQLCIKTKCLILQLLHMKQNTNLGECLSDLFRDERFVFVGIGIAKTVAKLGGLVRVVVKKVDVRDLVKVNFPFSYGERSRVSLKGMACELLGLGSWKPKREICPRDLANEVLDVEVVKFLSVDAYVCHEIAFKMLTQQII</sequence>
<dbReference type="Proteomes" id="UP000434276">
    <property type="component" value="Unassembled WGS sequence"/>
</dbReference>
<dbReference type="Pfam" id="PF05553">
    <property type="entry name" value="DUF761"/>
    <property type="match status" value="1"/>
</dbReference>
<dbReference type="OrthoDB" id="446462at2759"/>
<dbReference type="EMBL" id="CACSHJ010000087">
    <property type="protein sequence ID" value="CAA0158163.1"/>
    <property type="molecule type" value="Genomic_DNA"/>
</dbReference>
<dbReference type="InterPro" id="IPR036397">
    <property type="entry name" value="RNaseH_sf"/>
</dbReference>
<dbReference type="PANTHER" id="PTHR36378:SF1">
    <property type="entry name" value="COTTON FIBER PROTEIN"/>
    <property type="match status" value="1"/>
</dbReference>
<gene>
    <name evidence="2" type="ORF">C24_LOCUS213</name>
</gene>
<organism evidence="2 3">
    <name type="scientific">Arabidopsis thaliana</name>
    <name type="common">Mouse-ear cress</name>
    <dbReference type="NCBI Taxonomy" id="3702"/>
    <lineage>
        <taxon>Eukaryota</taxon>
        <taxon>Viridiplantae</taxon>
        <taxon>Streptophyta</taxon>
        <taxon>Embryophyta</taxon>
        <taxon>Tracheophyta</taxon>
        <taxon>Spermatophyta</taxon>
        <taxon>Magnoliopsida</taxon>
        <taxon>eudicotyledons</taxon>
        <taxon>Gunneridae</taxon>
        <taxon>Pentapetalae</taxon>
        <taxon>rosids</taxon>
        <taxon>malvids</taxon>
        <taxon>Brassicales</taxon>
        <taxon>Brassicaceae</taxon>
        <taxon>Camelineae</taxon>
        <taxon>Arabidopsis</taxon>
    </lineage>
</organism>
<dbReference type="GO" id="GO:0003676">
    <property type="term" value="F:nucleic acid binding"/>
    <property type="evidence" value="ECO:0007669"/>
    <property type="project" value="InterPro"/>
</dbReference>
<dbReference type="PANTHER" id="PTHR36378">
    <property type="entry name" value="COTTON FIBER PROTEIN"/>
    <property type="match status" value="1"/>
</dbReference>
<dbReference type="SUPFAM" id="SSF53098">
    <property type="entry name" value="Ribonuclease H-like"/>
    <property type="match status" value="1"/>
</dbReference>
<dbReference type="InterPro" id="IPR008480">
    <property type="entry name" value="DUF761_pln"/>
</dbReference>
<dbReference type="AlphaFoldDB" id="A0A5S9SA96"/>
<proteinExistence type="predicted"/>
<feature type="compositionally biased region" description="Acidic residues" evidence="1">
    <location>
        <begin position="65"/>
        <end position="80"/>
    </location>
</feature>
<evidence type="ECO:0000256" key="1">
    <source>
        <dbReference type="SAM" id="MobiDB-lite"/>
    </source>
</evidence>
<accession>A0A5S9SA96</accession>